<accession>A0A8X6T125</accession>
<name>A0A8X6T125_NEPPI</name>
<gene>
    <name evidence="2" type="ORF">NPIL_230321</name>
</gene>
<dbReference type="Proteomes" id="UP000887013">
    <property type="component" value="Unassembled WGS sequence"/>
</dbReference>
<keyword evidence="3" id="KW-1185">Reference proteome</keyword>
<dbReference type="AlphaFoldDB" id="A0A8X6T125"/>
<dbReference type="EMBL" id="BMAW01001159">
    <property type="protein sequence ID" value="GFS72830.1"/>
    <property type="molecule type" value="Genomic_DNA"/>
</dbReference>
<evidence type="ECO:0000256" key="1">
    <source>
        <dbReference type="SAM" id="MobiDB-lite"/>
    </source>
</evidence>
<evidence type="ECO:0000313" key="2">
    <source>
        <dbReference type="EMBL" id="GFS72830.1"/>
    </source>
</evidence>
<proteinExistence type="predicted"/>
<evidence type="ECO:0000313" key="3">
    <source>
        <dbReference type="Proteomes" id="UP000887013"/>
    </source>
</evidence>
<feature type="compositionally biased region" description="Polar residues" evidence="1">
    <location>
        <begin position="11"/>
        <end position="20"/>
    </location>
</feature>
<protein>
    <submittedName>
        <fullName evidence="2">Uncharacterized protein</fullName>
    </submittedName>
</protein>
<feature type="region of interest" description="Disordered" evidence="1">
    <location>
        <begin position="11"/>
        <end position="33"/>
    </location>
</feature>
<reference evidence="2" key="1">
    <citation type="submission" date="2020-08" db="EMBL/GenBank/DDBJ databases">
        <title>Multicomponent nature underlies the extraordinary mechanical properties of spider dragline silk.</title>
        <authorList>
            <person name="Kono N."/>
            <person name="Nakamura H."/>
            <person name="Mori M."/>
            <person name="Yoshida Y."/>
            <person name="Ohtoshi R."/>
            <person name="Malay A.D."/>
            <person name="Moran D.A.P."/>
            <person name="Tomita M."/>
            <person name="Numata K."/>
            <person name="Arakawa K."/>
        </authorList>
    </citation>
    <scope>NUCLEOTIDE SEQUENCE</scope>
</reference>
<organism evidence="2 3">
    <name type="scientific">Nephila pilipes</name>
    <name type="common">Giant wood spider</name>
    <name type="synonym">Nephila maculata</name>
    <dbReference type="NCBI Taxonomy" id="299642"/>
    <lineage>
        <taxon>Eukaryota</taxon>
        <taxon>Metazoa</taxon>
        <taxon>Ecdysozoa</taxon>
        <taxon>Arthropoda</taxon>
        <taxon>Chelicerata</taxon>
        <taxon>Arachnida</taxon>
        <taxon>Araneae</taxon>
        <taxon>Araneomorphae</taxon>
        <taxon>Entelegynae</taxon>
        <taxon>Araneoidea</taxon>
        <taxon>Nephilidae</taxon>
        <taxon>Nephila</taxon>
    </lineage>
</organism>
<sequence length="130" mass="15095">MCRVALHKPFQSQNSGFHSGTQKDRMNSTKKPKNAVRQMCQGRVLFSKDPILERSSLVCTCNLRTADLFHRYYDKFSSTLGRSAVVFQSLGLLIRLTLTRVTSGYKDSKKIRYMKYNLDTFERLHFWACS</sequence>
<comment type="caution">
    <text evidence="2">The sequence shown here is derived from an EMBL/GenBank/DDBJ whole genome shotgun (WGS) entry which is preliminary data.</text>
</comment>